<keyword evidence="1" id="KW-0732">Signal</keyword>
<dbReference type="Proteomes" id="UP000694872">
    <property type="component" value="Unplaced"/>
</dbReference>
<evidence type="ECO:0000256" key="1">
    <source>
        <dbReference type="SAM" id="SignalP"/>
    </source>
</evidence>
<dbReference type="RefSeq" id="XP_013163373.1">
    <property type="nucleotide sequence ID" value="XM_013307919.1"/>
</dbReference>
<dbReference type="GeneID" id="106114642"/>
<organism evidence="2">
    <name type="scientific">Papilio xuthus</name>
    <name type="common">Asian swallowtail butterfly</name>
    <dbReference type="NCBI Taxonomy" id="66420"/>
    <lineage>
        <taxon>Eukaryota</taxon>
        <taxon>Metazoa</taxon>
        <taxon>Ecdysozoa</taxon>
        <taxon>Arthropoda</taxon>
        <taxon>Hexapoda</taxon>
        <taxon>Insecta</taxon>
        <taxon>Pterygota</taxon>
        <taxon>Neoptera</taxon>
        <taxon>Endopterygota</taxon>
        <taxon>Lepidoptera</taxon>
        <taxon>Glossata</taxon>
        <taxon>Ditrysia</taxon>
        <taxon>Papilionoidea</taxon>
        <taxon>Papilionidae</taxon>
        <taxon>Papilioninae</taxon>
        <taxon>Papilio</taxon>
    </lineage>
</organism>
<dbReference type="AlphaFoldDB" id="A0AAJ6Z1R9"/>
<evidence type="ECO:0000313" key="2">
    <source>
        <dbReference type="RefSeq" id="XP_013163373.1"/>
    </source>
</evidence>
<reference evidence="2" key="1">
    <citation type="submission" date="2025-08" db="UniProtKB">
        <authorList>
            <consortium name="RefSeq"/>
        </authorList>
    </citation>
    <scope>IDENTIFICATION</scope>
</reference>
<feature type="chain" id="PRO_5042568729" evidence="1">
    <location>
        <begin position="17"/>
        <end position="114"/>
    </location>
</feature>
<name>A0AAJ6Z1R9_PAPXU</name>
<sequence>MHISIIFFVAFALVTAHCNKDLRVIDNIMQESPCSSEGGICTIAEDCPQLTEELGLCPKQRNQGIECCYGVSVKDTRCSRHGGVCLPATEFCNPKLIYRDASDCDTSHKCCIMV</sequence>
<gene>
    <name evidence="2" type="primary">LOC106114642</name>
</gene>
<accession>A0AAJ6Z1R9</accession>
<dbReference type="KEGG" id="pxu:106114642"/>
<proteinExistence type="predicted"/>
<protein>
    <submittedName>
        <fullName evidence="2">Uncharacterized protein LOC106114642</fullName>
    </submittedName>
</protein>
<feature type="signal peptide" evidence="1">
    <location>
        <begin position="1"/>
        <end position="16"/>
    </location>
</feature>